<evidence type="ECO:0000259" key="1">
    <source>
        <dbReference type="PROSITE" id="PS50883"/>
    </source>
</evidence>
<dbReference type="GO" id="GO:0071111">
    <property type="term" value="F:cyclic-guanylate-specific phosphodiesterase activity"/>
    <property type="evidence" value="ECO:0007669"/>
    <property type="project" value="InterPro"/>
</dbReference>
<gene>
    <name evidence="2" type="ORF">EH31_09195</name>
</gene>
<dbReference type="CDD" id="cd01948">
    <property type="entry name" value="EAL"/>
    <property type="match status" value="1"/>
</dbReference>
<dbReference type="Gene3D" id="3.20.20.450">
    <property type="entry name" value="EAL domain"/>
    <property type="match status" value="1"/>
</dbReference>
<comment type="caution">
    <text evidence="2">The sequence shown here is derived from an EMBL/GenBank/DDBJ whole genome shotgun (WGS) entry which is preliminary data.</text>
</comment>
<name>A0A074MBY5_ERYLO</name>
<proteinExistence type="predicted"/>
<dbReference type="Pfam" id="PF00563">
    <property type="entry name" value="EAL"/>
    <property type="match status" value="1"/>
</dbReference>
<dbReference type="Proteomes" id="UP000027647">
    <property type="component" value="Unassembled WGS sequence"/>
</dbReference>
<dbReference type="PANTHER" id="PTHR33121">
    <property type="entry name" value="CYCLIC DI-GMP PHOSPHODIESTERASE PDEF"/>
    <property type="match status" value="1"/>
</dbReference>
<sequence>MPPSQFIDEAEAANLMGRIDRCIIAQAVKAYGDWLNAGFIIGKLSINLTAYNLQSGTFVEYLADELRNSGLTARHVELELLESILFDCDDSSLFERCRELSQAGFHLALDDFGTGYASISTLIDNSITTIKIDRSFISGIDKQPRLQRITRSILALSQQLYLDVVAEGVETAAELEVLTAFGCHLVQGYHFSRPLDANRMTGWLRARDECAEEQSRTQQSMR</sequence>
<feature type="domain" description="EAL" evidence="1">
    <location>
        <begin position="1"/>
        <end position="208"/>
    </location>
</feature>
<dbReference type="STRING" id="1044.EH31_09195"/>
<dbReference type="InterPro" id="IPR050706">
    <property type="entry name" value="Cyclic-di-GMP_PDE-like"/>
</dbReference>
<evidence type="ECO:0000313" key="2">
    <source>
        <dbReference type="EMBL" id="KEO90255.1"/>
    </source>
</evidence>
<dbReference type="SMART" id="SM00052">
    <property type="entry name" value="EAL"/>
    <property type="match status" value="1"/>
</dbReference>
<dbReference type="AlphaFoldDB" id="A0A074MBY5"/>
<protein>
    <recommendedName>
        <fullName evidence="1">EAL domain-containing protein</fullName>
    </recommendedName>
</protein>
<reference evidence="2 3" key="1">
    <citation type="submission" date="2014-04" db="EMBL/GenBank/DDBJ databases">
        <title>A comprehensive comparison of genomes of Erythrobacter spp. strains.</title>
        <authorList>
            <person name="Zheng Q."/>
        </authorList>
    </citation>
    <scope>NUCLEOTIDE SEQUENCE [LARGE SCALE GENOMIC DNA]</scope>
    <source>
        <strain evidence="2 3">DSM 6997</strain>
    </source>
</reference>
<evidence type="ECO:0000313" key="3">
    <source>
        <dbReference type="Proteomes" id="UP000027647"/>
    </source>
</evidence>
<dbReference type="PANTHER" id="PTHR33121:SF71">
    <property type="entry name" value="OXYGEN SENSOR PROTEIN DOSP"/>
    <property type="match status" value="1"/>
</dbReference>
<dbReference type="EMBL" id="JMIW01000003">
    <property type="protein sequence ID" value="KEO90255.1"/>
    <property type="molecule type" value="Genomic_DNA"/>
</dbReference>
<organism evidence="2 3">
    <name type="scientific">Erythrobacter longus</name>
    <dbReference type="NCBI Taxonomy" id="1044"/>
    <lineage>
        <taxon>Bacteria</taxon>
        <taxon>Pseudomonadati</taxon>
        <taxon>Pseudomonadota</taxon>
        <taxon>Alphaproteobacteria</taxon>
        <taxon>Sphingomonadales</taxon>
        <taxon>Erythrobacteraceae</taxon>
        <taxon>Erythrobacter/Porphyrobacter group</taxon>
        <taxon>Erythrobacter</taxon>
    </lineage>
</organism>
<dbReference type="InterPro" id="IPR001633">
    <property type="entry name" value="EAL_dom"/>
</dbReference>
<keyword evidence="3" id="KW-1185">Reference proteome</keyword>
<dbReference type="InterPro" id="IPR035919">
    <property type="entry name" value="EAL_sf"/>
</dbReference>
<dbReference type="eggNOG" id="COG5001">
    <property type="taxonomic scope" value="Bacteria"/>
</dbReference>
<dbReference type="SUPFAM" id="SSF141868">
    <property type="entry name" value="EAL domain-like"/>
    <property type="match status" value="1"/>
</dbReference>
<dbReference type="PROSITE" id="PS50883">
    <property type="entry name" value="EAL"/>
    <property type="match status" value="1"/>
</dbReference>
<accession>A0A074MBY5</accession>